<organism evidence="1 2">
    <name type="scientific">Trichinella patagoniensis</name>
    <dbReference type="NCBI Taxonomy" id="990121"/>
    <lineage>
        <taxon>Eukaryota</taxon>
        <taxon>Metazoa</taxon>
        <taxon>Ecdysozoa</taxon>
        <taxon>Nematoda</taxon>
        <taxon>Enoplea</taxon>
        <taxon>Dorylaimia</taxon>
        <taxon>Trichinellida</taxon>
        <taxon>Trichinellidae</taxon>
        <taxon>Trichinella</taxon>
    </lineage>
</organism>
<evidence type="ECO:0000313" key="2">
    <source>
        <dbReference type="Proteomes" id="UP000054783"/>
    </source>
</evidence>
<sequence length="221" mass="26069">MVLYLNMTPNVNVGNCCFFLCKRYLSEKRLCDKENRRENPAESPRRECWNCKKGHIRSQGLKQSRISRTFRRRYPSVYNGKKWITSLLSNILYVPEFRYSCLFSVTAADACGYKIVMDSVNIRLVMMNKSDFVRYKNGDLYTHPSTLRQVVEVRVVAIGECDMLELWHPRLGYISIEKIKVTMQQNLVDGLHITSGENFRKGCIFGFRMTWYVKYNFQCYI</sequence>
<name>A0A0V1A3K3_9BILA</name>
<dbReference type="STRING" id="990121.A0A0V1A3K3"/>
<dbReference type="EMBL" id="JYDQ01000040">
    <property type="protein sequence ID" value="KRY18969.1"/>
    <property type="molecule type" value="Genomic_DNA"/>
</dbReference>
<comment type="caution">
    <text evidence="1">The sequence shown here is derived from an EMBL/GenBank/DDBJ whole genome shotgun (WGS) entry which is preliminary data.</text>
</comment>
<protein>
    <submittedName>
        <fullName evidence="1">Uncharacterized protein</fullName>
    </submittedName>
</protein>
<dbReference type="OrthoDB" id="10367500at2759"/>
<dbReference type="Proteomes" id="UP000054783">
    <property type="component" value="Unassembled WGS sequence"/>
</dbReference>
<keyword evidence="2" id="KW-1185">Reference proteome</keyword>
<reference evidence="1 2" key="1">
    <citation type="submission" date="2015-01" db="EMBL/GenBank/DDBJ databases">
        <title>Evolution of Trichinella species and genotypes.</title>
        <authorList>
            <person name="Korhonen P.K."/>
            <person name="Edoardo P."/>
            <person name="Giuseppe L.R."/>
            <person name="Gasser R.B."/>
        </authorList>
    </citation>
    <scope>NUCLEOTIDE SEQUENCE [LARGE SCALE GENOMIC DNA]</scope>
    <source>
        <strain evidence="1">ISS2496</strain>
    </source>
</reference>
<accession>A0A0V1A3K3</accession>
<dbReference type="AlphaFoldDB" id="A0A0V1A3K3"/>
<proteinExistence type="predicted"/>
<evidence type="ECO:0000313" key="1">
    <source>
        <dbReference type="EMBL" id="KRY18969.1"/>
    </source>
</evidence>
<gene>
    <name evidence="1" type="ORF">T12_15833</name>
</gene>